<feature type="chain" id="PRO_5020928748" evidence="2">
    <location>
        <begin position="29"/>
        <end position="2469"/>
    </location>
</feature>
<feature type="domain" description="DUF11" evidence="3">
    <location>
        <begin position="1501"/>
        <end position="1592"/>
    </location>
</feature>
<dbReference type="NCBIfam" id="TIGR01451">
    <property type="entry name" value="B_ant_repeat"/>
    <property type="match status" value="2"/>
</dbReference>
<dbReference type="Pfam" id="PF01345">
    <property type="entry name" value="DUF11"/>
    <property type="match status" value="2"/>
</dbReference>
<dbReference type="PANTHER" id="PTHR34819">
    <property type="entry name" value="LARGE CYSTEINE-RICH PERIPLASMIC PROTEIN OMCB"/>
    <property type="match status" value="1"/>
</dbReference>
<evidence type="ECO:0000256" key="2">
    <source>
        <dbReference type="SAM" id="SignalP"/>
    </source>
</evidence>
<accession>A0A4R7F541</accession>
<dbReference type="Proteomes" id="UP000295215">
    <property type="component" value="Unassembled WGS sequence"/>
</dbReference>
<proteinExistence type="predicted"/>
<feature type="domain" description="Ig-like" evidence="4">
    <location>
        <begin position="1857"/>
        <end position="1950"/>
    </location>
</feature>
<comment type="caution">
    <text evidence="5">The sequence shown here is derived from an EMBL/GenBank/DDBJ whole genome shotgun (WGS) entry which is preliminary data.</text>
</comment>
<dbReference type="InterPro" id="IPR044023">
    <property type="entry name" value="Ig_7"/>
</dbReference>
<dbReference type="InterPro" id="IPR001434">
    <property type="entry name" value="OmcB-like_DUF11"/>
</dbReference>
<evidence type="ECO:0000256" key="1">
    <source>
        <dbReference type="SAM" id="MobiDB-lite"/>
    </source>
</evidence>
<dbReference type="InterPro" id="IPR047589">
    <property type="entry name" value="DUF11_rpt"/>
</dbReference>
<name>A0A4R7F541_9FLAO</name>
<dbReference type="Gene3D" id="2.60.40.740">
    <property type="match status" value="2"/>
</dbReference>
<reference evidence="5 6" key="1">
    <citation type="submission" date="2019-03" db="EMBL/GenBank/DDBJ databases">
        <title>Genomic Encyclopedia of Archaeal and Bacterial Type Strains, Phase II (KMG-II): from individual species to whole genera.</title>
        <authorList>
            <person name="Goeker M."/>
        </authorList>
    </citation>
    <scope>NUCLEOTIDE SEQUENCE [LARGE SCALE GENOMIC DNA]</scope>
    <source>
        <strain evidence="5 6">DSM 28213</strain>
    </source>
</reference>
<evidence type="ECO:0000259" key="4">
    <source>
        <dbReference type="Pfam" id="PF19081"/>
    </source>
</evidence>
<gene>
    <name evidence="5" type="ORF">C8P70_10244</name>
</gene>
<evidence type="ECO:0000259" key="3">
    <source>
        <dbReference type="Pfam" id="PF01345"/>
    </source>
</evidence>
<keyword evidence="6" id="KW-1185">Reference proteome</keyword>
<feature type="signal peptide" evidence="2">
    <location>
        <begin position="1"/>
        <end position="28"/>
    </location>
</feature>
<keyword evidence="2" id="KW-0732">Signal</keyword>
<evidence type="ECO:0000313" key="5">
    <source>
        <dbReference type="EMBL" id="TDS65263.1"/>
    </source>
</evidence>
<sequence length="2469" mass="261623">MRQRITCNILRKILLCLFFLSSLSYGWAQTKVIADQVTYKSGNKPLSVSPTVQSPNNALGDNNNYATLLASPGTALSIGNYDGVIELQFATTRPANSWSYIQIGNGDQGLLDALLGGNLGQLLKDVVGVVLGGSQYFSVEAKKDNGSAIDSRNSNQGFNTDRFRLIQDADGNNYIAIRPSAEYNRLRITNSSIFSVLGAGAEFKLYVYNAFYYEDNNQDCGRPVFTSFDGTTGINLDVLPVEDGTLGNAIDGDLDTYSTLKSSALLGLSVAGSLSQNFYFATTTDESSSVNIKIALGTGSLLDLKVLSAVDIIFKNNGTAVATRSLSSGLLAGTDLLGLLKNGEPVTLSYGLGVAFDQVEIRTNALIGLGVGNADVKIYDVQRYDGVNCVNPNITITSTPPMLSNKACATTLIAHGHANFPTHSVDGDNDTFTTLEASSGIAVGIGAYDGFVELGFAQTIPAGETTYIRIDFDDEVLGGLLNGSVGGLLNGVVSNVLFGSHYFTIEGKNNGTMVYNRSSNDGFSSAGKTGSGLTRIIQDKNGHYYVAITPDVSIDAVRITEKLGALVGLGTVKSMNVYHACYSTGSTACEQGFATFSESSGITLDLLGLGAAGVTDAQNAIDGDIATASKISVGAVGVAGSMMQHIQFHGLSSDRDHFRVKMKMNTNGVVDADIIGSIIVKAYNGDQEVYSQRLNERLIPGVDLLNLLSTGQMINIPFAPGEEFDRVAVGIASLVAANVIAVPLEVYSVERFSADCPDPELTWDPKTDSPFNTPDCANALVSFENVNFPYEAITDNPNYDTYATLTAGAGAALGVGAYSSHIELKYGSTLAAHEVSYIRVDSEANLFNALLGGSLGNALGDLLGSVALGNQYIVVQAKDAAGNNVGTAHSSATSGFNTEFVKLVKDKDGKFYLAVTAPDAYQSVRIEYYHTALVGAMGSSSMNVYSMCRETEFDACEQAAFTSWDGDGIALDVAGLTNGGVANPEFAIDADNSNYSALNLGVASVAASVSQKVYFKTKSNIDDELRVRLQLANPGVLNLDVFGGSELIFYNGEQNVGVMPLSSGLINNIDLLALFNSGGVQSFTFAPGVVYDRVELKIASLVAVNTSEPIRLYGMSRLSSACPDPDFLSPNDVFKSPVCADDVEVGTIKAVDDVDFAIDGDYNSYATMRADAGAIFGINNQPSVLELKFGSSVNANTTSYLRVGDDAGILESLLSGSIGEVVYNLLNNVALGDNYFVVRAKNGASTVLEGSSRDGFEDADGLIKIVQDKAGRYFIAISPEVDYTSVEIKAFSESLLGVLANGYNLHIYGMCYETDFDGCEEGFSTSWDGSGLSVGVTGLGSYGVTDAFKALNNNNNSDYSTLSLGTLNVAGHIQQNIQYNKVVPANTIFRLKMEVGTGTVNAAVFDDIRILGYKNGVEVYNQLVQTAVLGGVSLGTLFNNGGAHDVSLVLDEDIDEIALRINSLVNATIGVPDVRLYYITQDCAEPKIILWKSYEIDGDNTKTSVRGGEEVEYTIHVRNIGGRDLAGFTVTDELPQGLTYVSGSGGIHNNGIVSFASTSVLPIGQEDSFTFKAKVVQDLTNIDEIKNIAVVKLPGVNDDFESYPPVDNTNPTEPDTTKNPGTIIPVEPVYDFTVAKNGVSNGVNSNQAELGDEITYTIAVKNTGNKNLTSVTVKDILQNAVPAEVSIVDDGGAIVNGAELTFNVSDLAVGATETFILTVEVESLPAGNISNKAQVSFTTPDNDVITKEVEFEMAASCTNIDASAIDAITTDPSSPVCPGTEVTLTTTLSASAPTGLINPVFKWYKNSNLSDTPLIGESIVVTIFATTTYYVTVEGTGFCFTGAAAEVEVEALPIGLPEHITITAPTEICQGEEATFKAELSATAPVINTPVFKWYTDAALTELVHEGEEFKVSATPDLVGTQTLYVSVEGDNFCANAVGNTAIHTIVVNPSPELTVSSNQIYTTVGTTVTWPTATTNNGAVITWYDAAQNDVTNNLPTSFATAGTYTYTIVAQSGDCYTVQTILAHVYDANDCPPVIERVYATVDKGWGSIITGGVSATGNTVDGNPKTHSTLTTGVGLLGIGTVWQNVEFDHEVPAGTPVTIKLGKEYSGLMLAGGISVQGLNSDGSTIGGLKTVAGGLLDLLAADNVMEFTFVPSDKSGPKAYWGVRISQGSLLSVAQNAKVYGVYYTKEGTVNCDPIDSNTKKDVLDVLHGVEDIGLGVASATASVVNPWDAVDNDLDTYALISRGVAVLNRATLTVVFKQQATPGDELQIITEIPGNPVLSLELIKGYKIQRYLGNEPVGPELDNTSSVLDLKLLGLGYSNKYKIIINPVNEPYDRVKISYGSVVGVLGDFTRIYDVSIAPKIDIPEADQPIEVCLGKDLIIPITDACTTYVVYTSETGTEVLTTTDGFNFEVPKSWAEGTYTLYVQAIRNGCEIGSRVPVQIEAVKCSKDCIISNPMITNKIKK</sequence>
<dbReference type="Pfam" id="PF19081">
    <property type="entry name" value="Ig_7"/>
    <property type="match status" value="1"/>
</dbReference>
<dbReference type="PANTHER" id="PTHR34819:SF3">
    <property type="entry name" value="CELL SURFACE PROTEIN"/>
    <property type="match status" value="1"/>
</dbReference>
<organism evidence="5 6">
    <name type="scientific">Myroides indicus</name>
    <dbReference type="NCBI Taxonomy" id="1323422"/>
    <lineage>
        <taxon>Bacteria</taxon>
        <taxon>Pseudomonadati</taxon>
        <taxon>Bacteroidota</taxon>
        <taxon>Flavobacteriia</taxon>
        <taxon>Flavobacteriales</taxon>
        <taxon>Flavobacteriaceae</taxon>
        <taxon>Myroides</taxon>
    </lineage>
</organism>
<feature type="domain" description="DUF11" evidence="3">
    <location>
        <begin position="1639"/>
        <end position="1743"/>
    </location>
</feature>
<dbReference type="EMBL" id="SOAG01000002">
    <property type="protein sequence ID" value="TDS65263.1"/>
    <property type="molecule type" value="Genomic_DNA"/>
</dbReference>
<protein>
    <submittedName>
        <fullName evidence="5">Putative repeat protein (TIGR01451 family)</fullName>
    </submittedName>
</protein>
<evidence type="ECO:0000313" key="6">
    <source>
        <dbReference type="Proteomes" id="UP000295215"/>
    </source>
</evidence>
<dbReference type="OrthoDB" id="1236981at2"/>
<dbReference type="RefSeq" id="WP_133711489.1">
    <property type="nucleotide sequence ID" value="NZ_SOAG01000002.1"/>
</dbReference>
<dbReference type="InterPro" id="IPR051172">
    <property type="entry name" value="Chlamydia_OmcB"/>
</dbReference>
<feature type="region of interest" description="Disordered" evidence="1">
    <location>
        <begin position="1602"/>
        <end position="1621"/>
    </location>
</feature>
<feature type="compositionally biased region" description="Polar residues" evidence="1">
    <location>
        <begin position="1607"/>
        <end position="1620"/>
    </location>
</feature>